<dbReference type="InterPro" id="IPR019546">
    <property type="entry name" value="TAT_signal_bac_arc"/>
</dbReference>
<keyword evidence="3" id="KW-0378">Hydrolase</keyword>
<evidence type="ECO:0000256" key="3">
    <source>
        <dbReference type="ARBA" id="ARBA00022801"/>
    </source>
</evidence>
<evidence type="ECO:0000256" key="2">
    <source>
        <dbReference type="ARBA" id="ARBA00012018"/>
    </source>
</evidence>
<sequence>MSPPTVTQRDVSRRRFLAGAATAAGALAVGCSDQTITAPLLGRLERGDVPDAASSGLEHVILVMMENRSFDHFLGWLPDADGRQAGLTYFDPAGTGHQTYPLAPDFQGCGHSDPDHSYEGGRIEYDGGRCDGWLRANDVYSIGYYRQEDLAFLGRAVPQWTSFDRYFCAILA</sequence>
<dbReference type="EMBL" id="VBAP01000107">
    <property type="protein sequence ID" value="TMI71547.1"/>
    <property type="molecule type" value="Genomic_DNA"/>
</dbReference>
<accession>A0A537IK71</accession>
<dbReference type="Pfam" id="PF04185">
    <property type="entry name" value="Phosphoesterase"/>
    <property type="match status" value="1"/>
</dbReference>
<proteinExistence type="inferred from homology"/>
<dbReference type="InterPro" id="IPR006311">
    <property type="entry name" value="TAT_signal"/>
</dbReference>
<dbReference type="NCBIfam" id="TIGR01409">
    <property type="entry name" value="TAT_signal_seq"/>
    <property type="match status" value="1"/>
</dbReference>
<dbReference type="GO" id="GO:0034480">
    <property type="term" value="F:phosphatidylcholine phospholipase C activity"/>
    <property type="evidence" value="ECO:0007669"/>
    <property type="project" value="UniProtKB-EC"/>
</dbReference>
<reference evidence="5 6" key="1">
    <citation type="journal article" date="2019" name="Nat. Microbiol.">
        <title>Mediterranean grassland soil C-N compound turnover is dependent on rainfall and depth, and is mediated by genomically divergent microorganisms.</title>
        <authorList>
            <person name="Diamond S."/>
            <person name="Andeer P.F."/>
            <person name="Li Z."/>
            <person name="Crits-Christoph A."/>
            <person name="Burstein D."/>
            <person name="Anantharaman K."/>
            <person name="Lane K.R."/>
            <person name="Thomas B.C."/>
            <person name="Pan C."/>
            <person name="Northen T.R."/>
            <person name="Banfield J.F."/>
        </authorList>
    </citation>
    <scope>NUCLEOTIDE SEQUENCE [LARGE SCALE GENOMIC DNA]</scope>
    <source>
        <strain evidence="5">NP_8</strain>
    </source>
</reference>
<evidence type="ECO:0000256" key="4">
    <source>
        <dbReference type="ARBA" id="ARBA00048421"/>
    </source>
</evidence>
<gene>
    <name evidence="5" type="ORF">E6H05_12285</name>
</gene>
<comment type="caution">
    <text evidence="5">The sequence shown here is derived from an EMBL/GenBank/DDBJ whole genome shotgun (WGS) entry which is preliminary data.</text>
</comment>
<evidence type="ECO:0000313" key="5">
    <source>
        <dbReference type="EMBL" id="TMI71547.1"/>
    </source>
</evidence>
<name>A0A537IK71_9BACT</name>
<comment type="similarity">
    <text evidence="1">Belongs to the bacterial phospholipase C family.</text>
</comment>
<dbReference type="EC" id="3.1.4.3" evidence="2"/>
<dbReference type="InterPro" id="IPR007312">
    <property type="entry name" value="Phosphoesterase"/>
</dbReference>
<protein>
    <recommendedName>
        <fullName evidence="2">phospholipase C</fullName>
        <ecNumber evidence="2">3.1.4.3</ecNumber>
    </recommendedName>
</protein>
<organism evidence="5 6">
    <name type="scientific">Candidatus Segetimicrobium genomatis</name>
    <dbReference type="NCBI Taxonomy" id="2569760"/>
    <lineage>
        <taxon>Bacteria</taxon>
        <taxon>Bacillati</taxon>
        <taxon>Candidatus Sysuimicrobiota</taxon>
        <taxon>Candidatus Sysuimicrobiia</taxon>
        <taxon>Candidatus Sysuimicrobiales</taxon>
        <taxon>Candidatus Segetimicrobiaceae</taxon>
        <taxon>Candidatus Segetimicrobium</taxon>
    </lineage>
</organism>
<evidence type="ECO:0000313" key="6">
    <source>
        <dbReference type="Proteomes" id="UP000318834"/>
    </source>
</evidence>
<dbReference type="Gene3D" id="3.40.720.10">
    <property type="entry name" value="Alkaline Phosphatase, subunit A"/>
    <property type="match status" value="1"/>
</dbReference>
<evidence type="ECO:0000256" key="1">
    <source>
        <dbReference type="ARBA" id="ARBA00009717"/>
    </source>
</evidence>
<dbReference type="InterPro" id="IPR017850">
    <property type="entry name" value="Alkaline_phosphatase_core_sf"/>
</dbReference>
<dbReference type="PROSITE" id="PS51318">
    <property type="entry name" value="TAT"/>
    <property type="match status" value="1"/>
</dbReference>
<dbReference type="Proteomes" id="UP000318834">
    <property type="component" value="Unassembled WGS sequence"/>
</dbReference>
<dbReference type="AlphaFoldDB" id="A0A537IK71"/>
<feature type="non-terminal residue" evidence="5">
    <location>
        <position position="172"/>
    </location>
</feature>
<comment type="catalytic activity">
    <reaction evidence="4">
        <text>a 1,2-diacyl-sn-glycero-3-phosphocholine + H2O = phosphocholine + a 1,2-diacyl-sn-glycerol + H(+)</text>
        <dbReference type="Rhea" id="RHEA:10604"/>
        <dbReference type="ChEBI" id="CHEBI:15377"/>
        <dbReference type="ChEBI" id="CHEBI:15378"/>
        <dbReference type="ChEBI" id="CHEBI:17815"/>
        <dbReference type="ChEBI" id="CHEBI:57643"/>
        <dbReference type="ChEBI" id="CHEBI:295975"/>
        <dbReference type="EC" id="3.1.4.3"/>
    </reaction>
    <physiologicalReaction direction="left-to-right" evidence="4">
        <dbReference type="Rhea" id="RHEA:10605"/>
    </physiologicalReaction>
</comment>